<dbReference type="InterPro" id="IPR042229">
    <property type="entry name" value="Listeria/Bacterioides_rpt_sf"/>
</dbReference>
<dbReference type="Gene3D" id="2.60.40.4270">
    <property type="entry name" value="Listeria-Bacteroides repeat domain"/>
    <property type="match status" value="1"/>
</dbReference>
<dbReference type="Pfam" id="PF09479">
    <property type="entry name" value="Flg_new"/>
    <property type="match status" value="1"/>
</dbReference>
<evidence type="ECO:0000313" key="4">
    <source>
        <dbReference type="Proteomes" id="UP000264883"/>
    </source>
</evidence>
<dbReference type="KEGG" id="cia:BEN51_09645"/>
<name>A0A343JDX7_9CLOT</name>
<organism evidence="3 4">
    <name type="scientific">Clostridium isatidis</name>
    <dbReference type="NCBI Taxonomy" id="182773"/>
    <lineage>
        <taxon>Bacteria</taxon>
        <taxon>Bacillati</taxon>
        <taxon>Bacillota</taxon>
        <taxon>Clostridia</taxon>
        <taxon>Eubacteriales</taxon>
        <taxon>Clostridiaceae</taxon>
        <taxon>Clostridium</taxon>
    </lineage>
</organism>
<comment type="subcellular location">
    <subcellularLocation>
        <location evidence="1">Cell envelope</location>
    </subcellularLocation>
</comment>
<gene>
    <name evidence="3" type="ORF">BEN51_09645</name>
</gene>
<feature type="signal peptide" evidence="2">
    <location>
        <begin position="1"/>
        <end position="25"/>
    </location>
</feature>
<keyword evidence="2" id="KW-0732">Signal</keyword>
<protein>
    <recommendedName>
        <fullName evidence="5">Bacterial repeat domain-containing protein</fullName>
    </recommendedName>
</protein>
<dbReference type="RefSeq" id="WP_119865870.1">
    <property type="nucleotide sequence ID" value="NZ_CP016786.1"/>
</dbReference>
<dbReference type="Proteomes" id="UP000264883">
    <property type="component" value="Chromosome"/>
</dbReference>
<dbReference type="InterPro" id="IPR013378">
    <property type="entry name" value="InlB-like_B-rpt"/>
</dbReference>
<evidence type="ECO:0000313" key="3">
    <source>
        <dbReference type="EMBL" id="ASW43735.1"/>
    </source>
</evidence>
<reference evidence="3 4" key="1">
    <citation type="submission" date="2016-08" db="EMBL/GenBank/DDBJ databases">
        <title>Complete Genome Sequence Of The Indigo Reducing Clostridium isatidis DSM15098.</title>
        <authorList>
            <person name="Little G.T."/>
            <person name="Minton N.P."/>
        </authorList>
    </citation>
    <scope>NUCLEOTIDE SEQUENCE [LARGE SCALE GENOMIC DNA]</scope>
    <source>
        <strain evidence="3 4">DSM 15098</strain>
    </source>
</reference>
<keyword evidence="4" id="KW-1185">Reference proteome</keyword>
<accession>A0A343JDX7</accession>
<feature type="chain" id="PRO_5016939867" description="Bacterial repeat domain-containing protein" evidence="2">
    <location>
        <begin position="26"/>
        <end position="1100"/>
    </location>
</feature>
<evidence type="ECO:0000256" key="2">
    <source>
        <dbReference type="SAM" id="SignalP"/>
    </source>
</evidence>
<evidence type="ECO:0000256" key="1">
    <source>
        <dbReference type="ARBA" id="ARBA00004196"/>
    </source>
</evidence>
<proteinExistence type="predicted"/>
<dbReference type="GO" id="GO:0030313">
    <property type="term" value="C:cell envelope"/>
    <property type="evidence" value="ECO:0007669"/>
    <property type="project" value="UniProtKB-SubCell"/>
</dbReference>
<dbReference type="EMBL" id="CP016786">
    <property type="protein sequence ID" value="ASW43735.1"/>
    <property type="molecule type" value="Genomic_DNA"/>
</dbReference>
<dbReference type="AlphaFoldDB" id="A0A343JDX7"/>
<evidence type="ECO:0008006" key="5">
    <source>
        <dbReference type="Google" id="ProtNLM"/>
    </source>
</evidence>
<sequence length="1100" mass="124844">MRNRIISMILCICIFCGLIPKTVFAEDTKTDTKNNVVSEAIPKNVEPSEEDDIYTVTFKDGDRVVARRTVKNGEVLGGGSLPDPLGRDNQIFKGWYLDSNGTEVFYYDDPIERNITVYSGYEPIEVKQEYTPSSFALIDQEPNISFHIVRTELAQLSSEEAIIVTSNNGKQVPALSIVDDGDGTYKVSAPEGFERGATYNIELAEGYNFVGKEESVRSASFSIFKEEVNETEIQGDVKFIKDTEEINYTIGGITYDVLTAEALRNEADRENANESVVGTFKYSNNDLEFEKDEVLCIYENVHPKDRDYVNNTYYDDEAVYVKVIDVQGDTIKFTALDNDNIDEILLLPDTLPFKVEVLPTEETGTVKALEYDVNAWNSMQSNIEEPKFSVGDYVVFYTCDFNDISYDTEVYYGLVTKVDGDELTFTKTTKEAMAEAMQKALNLYLEQDVPGDVLLENIDTEELEMQVQKEVIESGWAKDALNYLAEATSHTQSYAAMAGLAEYSVTDSEGNPLSPEELKLMRGMTFGEDDIKVTVTLDKSSTYFNDGIRFAIQLEGEFSVDVQDSGELKIVLKASFAEELSVGLKINGDCKIGWKVIIPYLKELWVSTDIDLKSYSAVSVDVKLYTVEKEEKSFWEKLKGIKGMDKYSEIIDKISELEEKMSELSDEDKTLFDSYYNDAKNAWESAEIIFDGNKVSYEEYLEIREKLDETAASKQLRELLHLSDDEIDAGLSDLMDRYSEMLETESDRIELVNKEIIDKDIMVYIFAVKLGTNFVVKGNLNLAIGANMEYVVGKRYSLWIDLKNKKSGSSERDLLDEKFGFQFYIMGQLGLKMGVEVEFAFGIGSTKLASIGAAAEFGPYLELWGYFIYEYSQNRPANNTIVYKDEKMMGAIYLEFGLYLEVNFKAQVLFGLYEWQPTLVDKKWPLLTAGVKNNVYDFAYDIESDEVLRIIDEDNDASNGYTMDLPETYYTMAYMDLCEGARGQDIYPEEKFTYSISNSNFSINENGEITVNVPEDARYLEAELTINWIPDSLTFSKHGIKIVVPIVWTNLSDAELNETYLATLKVGSQETGYETIWSKRVRKNELFDLPEEDKLRELNK</sequence>
<dbReference type="OrthoDB" id="9776008at2"/>